<protein>
    <submittedName>
        <fullName evidence="2">DUF2975 domain-containing protein</fullName>
    </submittedName>
</protein>
<dbReference type="RefSeq" id="WP_096919781.1">
    <property type="nucleotide sequence ID" value="NZ_CP029487.1"/>
</dbReference>
<evidence type="ECO:0000256" key="1">
    <source>
        <dbReference type="SAM" id="Phobius"/>
    </source>
</evidence>
<dbReference type="KEGG" id="emt:CPZ25_004150"/>
<evidence type="ECO:0000313" key="3">
    <source>
        <dbReference type="Proteomes" id="UP000218387"/>
    </source>
</evidence>
<name>A0A4P9C7G1_EUBML</name>
<dbReference type="EMBL" id="CP029487">
    <property type="protein sequence ID" value="QCT70545.1"/>
    <property type="molecule type" value="Genomic_DNA"/>
</dbReference>
<keyword evidence="1" id="KW-0472">Membrane</keyword>
<sequence>MIDKRLKELQLPCRIINIILIAILIMMVIVLISEIFFTMYTLILIPENQFTAYQIAPDSNALKIAIAWDRPIPMDEMGFAEMLRLLDTKLYSPHFMPQNPKAVFQFEAWYHMIILGLTVFLTTLLWSIFHRICNDVSPFSNKTFVQLVIVGSGTVLAAFVPRIIKVNLASSLLGARFFLFGLDDGFRIILIAAGFLVLAIAYIFRYGTYLQQESDETL</sequence>
<feature type="transmembrane region" description="Helical" evidence="1">
    <location>
        <begin position="184"/>
        <end position="204"/>
    </location>
</feature>
<feature type="transmembrane region" description="Helical" evidence="1">
    <location>
        <begin position="15"/>
        <end position="43"/>
    </location>
</feature>
<feature type="transmembrane region" description="Helical" evidence="1">
    <location>
        <begin position="108"/>
        <end position="132"/>
    </location>
</feature>
<dbReference type="AlphaFoldDB" id="A0A4P9C7G1"/>
<proteinExistence type="predicted"/>
<evidence type="ECO:0000313" key="2">
    <source>
        <dbReference type="EMBL" id="QCT70545.1"/>
    </source>
</evidence>
<dbReference type="Proteomes" id="UP000218387">
    <property type="component" value="Chromosome"/>
</dbReference>
<keyword evidence="1" id="KW-1133">Transmembrane helix</keyword>
<keyword evidence="3" id="KW-1185">Reference proteome</keyword>
<organism evidence="2 3">
    <name type="scientific">Eubacterium maltosivorans</name>
    <dbReference type="NCBI Taxonomy" id="2041044"/>
    <lineage>
        <taxon>Bacteria</taxon>
        <taxon>Bacillati</taxon>
        <taxon>Bacillota</taxon>
        <taxon>Clostridia</taxon>
        <taxon>Eubacteriales</taxon>
        <taxon>Eubacteriaceae</taxon>
        <taxon>Eubacterium</taxon>
    </lineage>
</organism>
<accession>A0A4P9C7G1</accession>
<gene>
    <name evidence="2" type="ORF">CPZ25_004150</name>
</gene>
<feature type="transmembrane region" description="Helical" evidence="1">
    <location>
        <begin position="144"/>
        <end position="164"/>
    </location>
</feature>
<keyword evidence="1" id="KW-0812">Transmembrane</keyword>
<reference evidence="2 3" key="1">
    <citation type="submission" date="2018-05" db="EMBL/GenBank/DDBJ databases">
        <title>Genome comparison of Eubacterium sp.</title>
        <authorList>
            <person name="Feng Y."/>
            <person name="Sanchez-Andrea I."/>
            <person name="Stams A.J.M."/>
            <person name="De Vos W.M."/>
        </authorList>
    </citation>
    <scope>NUCLEOTIDE SEQUENCE [LARGE SCALE GENOMIC DNA]</scope>
    <source>
        <strain evidence="2 3">YI</strain>
    </source>
</reference>